<keyword evidence="8" id="KW-1185">Reference proteome</keyword>
<evidence type="ECO:0000256" key="4">
    <source>
        <dbReference type="ARBA" id="ARBA00023242"/>
    </source>
</evidence>
<dbReference type="Gene3D" id="3.30.70.330">
    <property type="match status" value="1"/>
</dbReference>
<dbReference type="InterPro" id="IPR005120">
    <property type="entry name" value="UPF3_dom"/>
</dbReference>
<dbReference type="EMBL" id="JARKIF010000003">
    <property type="protein sequence ID" value="KAJ7643884.1"/>
    <property type="molecule type" value="Genomic_DNA"/>
</dbReference>
<accession>A0AAD7CAF7</accession>
<evidence type="ECO:0000256" key="1">
    <source>
        <dbReference type="ARBA" id="ARBA00004123"/>
    </source>
</evidence>
<organism evidence="7 8">
    <name type="scientific">Roridomyces roridus</name>
    <dbReference type="NCBI Taxonomy" id="1738132"/>
    <lineage>
        <taxon>Eukaryota</taxon>
        <taxon>Fungi</taxon>
        <taxon>Dikarya</taxon>
        <taxon>Basidiomycota</taxon>
        <taxon>Agaricomycotina</taxon>
        <taxon>Agaricomycetes</taxon>
        <taxon>Agaricomycetidae</taxon>
        <taxon>Agaricales</taxon>
        <taxon>Marasmiineae</taxon>
        <taxon>Mycenaceae</taxon>
        <taxon>Roridomyces</taxon>
    </lineage>
</organism>
<proteinExistence type="inferred from homology"/>
<evidence type="ECO:0000256" key="3">
    <source>
        <dbReference type="ARBA" id="ARBA00023161"/>
    </source>
</evidence>
<evidence type="ECO:0000313" key="7">
    <source>
        <dbReference type="EMBL" id="KAJ7643884.1"/>
    </source>
</evidence>
<dbReference type="PANTHER" id="PTHR13112:SF0">
    <property type="entry name" value="FI21285P1"/>
    <property type="match status" value="1"/>
</dbReference>
<dbReference type="PANTHER" id="PTHR13112">
    <property type="entry name" value="UPF3 REGULATOR OF NONSENSE TRANSCRIPTS-LIKE PROTEIN"/>
    <property type="match status" value="1"/>
</dbReference>
<comment type="similarity">
    <text evidence="2">Belongs to the RENT3 family.</text>
</comment>
<dbReference type="InterPro" id="IPR039722">
    <property type="entry name" value="Upf3"/>
</dbReference>
<dbReference type="CDD" id="cd12455">
    <property type="entry name" value="RRM_like_Smg4_UPF3"/>
    <property type="match status" value="1"/>
</dbReference>
<name>A0AAD7CAF7_9AGAR</name>
<protein>
    <submittedName>
        <fullName evidence="7">Smg-4/UPF3 family-domain-containing protein</fullName>
    </submittedName>
</protein>
<dbReference type="GO" id="GO:0003729">
    <property type="term" value="F:mRNA binding"/>
    <property type="evidence" value="ECO:0007669"/>
    <property type="project" value="TreeGrafter"/>
</dbReference>
<comment type="subcellular location">
    <subcellularLocation>
        <location evidence="1">Nucleus</location>
    </subcellularLocation>
</comment>
<dbReference type="Pfam" id="PF03467">
    <property type="entry name" value="Smg4_UPF3"/>
    <property type="match status" value="1"/>
</dbReference>
<comment type="caution">
    <text evidence="7">The sequence shown here is derived from an EMBL/GenBank/DDBJ whole genome shotgun (WGS) entry which is preliminary data.</text>
</comment>
<feature type="domain" description="UPF3" evidence="6">
    <location>
        <begin position="3"/>
        <end position="90"/>
    </location>
</feature>
<evidence type="ECO:0000313" key="8">
    <source>
        <dbReference type="Proteomes" id="UP001221142"/>
    </source>
</evidence>
<keyword evidence="3" id="KW-0866">Nonsense-mediated mRNA decay</keyword>
<sequence length="106" mass="12151">RLNKENIPSRAYIAFKSEEQLAQFGRDYDGHLFRDKAGNESYAVVEFAPYQKVPPEKKKADARSGTIESDEDYISFLESLKAQASNEPVTLESLSMSWSRPNYQRL</sequence>
<evidence type="ECO:0000259" key="6">
    <source>
        <dbReference type="Pfam" id="PF03467"/>
    </source>
</evidence>
<dbReference type="GO" id="GO:0045727">
    <property type="term" value="P:positive regulation of translation"/>
    <property type="evidence" value="ECO:0007669"/>
    <property type="project" value="TreeGrafter"/>
</dbReference>
<dbReference type="GO" id="GO:0005730">
    <property type="term" value="C:nucleolus"/>
    <property type="evidence" value="ECO:0007669"/>
    <property type="project" value="TreeGrafter"/>
</dbReference>
<feature type="region of interest" description="Disordered" evidence="5">
    <location>
        <begin position="85"/>
        <end position="106"/>
    </location>
</feature>
<dbReference type="InterPro" id="IPR012677">
    <property type="entry name" value="Nucleotide-bd_a/b_plait_sf"/>
</dbReference>
<reference evidence="7" key="1">
    <citation type="submission" date="2023-03" db="EMBL/GenBank/DDBJ databases">
        <title>Massive genome expansion in bonnet fungi (Mycena s.s.) driven by repeated elements and novel gene families across ecological guilds.</title>
        <authorList>
            <consortium name="Lawrence Berkeley National Laboratory"/>
            <person name="Harder C.B."/>
            <person name="Miyauchi S."/>
            <person name="Viragh M."/>
            <person name="Kuo A."/>
            <person name="Thoen E."/>
            <person name="Andreopoulos B."/>
            <person name="Lu D."/>
            <person name="Skrede I."/>
            <person name="Drula E."/>
            <person name="Henrissat B."/>
            <person name="Morin E."/>
            <person name="Kohler A."/>
            <person name="Barry K."/>
            <person name="LaButti K."/>
            <person name="Morin E."/>
            <person name="Salamov A."/>
            <person name="Lipzen A."/>
            <person name="Mereny Z."/>
            <person name="Hegedus B."/>
            <person name="Baldrian P."/>
            <person name="Stursova M."/>
            <person name="Weitz H."/>
            <person name="Taylor A."/>
            <person name="Grigoriev I.V."/>
            <person name="Nagy L.G."/>
            <person name="Martin F."/>
            <person name="Kauserud H."/>
        </authorList>
    </citation>
    <scope>NUCLEOTIDE SEQUENCE</scope>
    <source>
        <strain evidence="7">9284</strain>
    </source>
</reference>
<dbReference type="Proteomes" id="UP001221142">
    <property type="component" value="Unassembled WGS sequence"/>
</dbReference>
<dbReference type="SUPFAM" id="SSF54928">
    <property type="entry name" value="RNA-binding domain, RBD"/>
    <property type="match status" value="1"/>
</dbReference>
<dbReference type="AlphaFoldDB" id="A0AAD7CAF7"/>
<dbReference type="InterPro" id="IPR035979">
    <property type="entry name" value="RBD_domain_sf"/>
</dbReference>
<evidence type="ECO:0000256" key="5">
    <source>
        <dbReference type="SAM" id="MobiDB-lite"/>
    </source>
</evidence>
<gene>
    <name evidence="7" type="ORF">FB45DRAFT_737080</name>
</gene>
<keyword evidence="4" id="KW-0539">Nucleus</keyword>
<evidence type="ECO:0000256" key="2">
    <source>
        <dbReference type="ARBA" id="ARBA00005991"/>
    </source>
</evidence>
<feature type="non-terminal residue" evidence="7">
    <location>
        <position position="106"/>
    </location>
</feature>
<dbReference type="GO" id="GO:0000184">
    <property type="term" value="P:nuclear-transcribed mRNA catabolic process, nonsense-mediated decay"/>
    <property type="evidence" value="ECO:0007669"/>
    <property type="project" value="UniProtKB-KW"/>
</dbReference>
<dbReference type="GO" id="GO:0005737">
    <property type="term" value="C:cytoplasm"/>
    <property type="evidence" value="ECO:0007669"/>
    <property type="project" value="TreeGrafter"/>
</dbReference>